<organism evidence="1 2">
    <name type="scientific">Colletotrichum godetiae</name>
    <dbReference type="NCBI Taxonomy" id="1209918"/>
    <lineage>
        <taxon>Eukaryota</taxon>
        <taxon>Fungi</taxon>
        <taxon>Dikarya</taxon>
        <taxon>Ascomycota</taxon>
        <taxon>Pezizomycotina</taxon>
        <taxon>Sordariomycetes</taxon>
        <taxon>Hypocreomycetidae</taxon>
        <taxon>Glomerellales</taxon>
        <taxon>Glomerellaceae</taxon>
        <taxon>Colletotrichum</taxon>
        <taxon>Colletotrichum acutatum species complex</taxon>
    </lineage>
</organism>
<reference evidence="1" key="1">
    <citation type="submission" date="2021-06" db="EMBL/GenBank/DDBJ databases">
        <title>Comparative genomics, transcriptomics and evolutionary studies reveal genomic signatures of adaptation to plant cell wall in hemibiotrophic fungi.</title>
        <authorList>
            <consortium name="DOE Joint Genome Institute"/>
            <person name="Baroncelli R."/>
            <person name="Diaz J.F."/>
            <person name="Benocci T."/>
            <person name="Peng M."/>
            <person name="Battaglia E."/>
            <person name="Haridas S."/>
            <person name="Andreopoulos W."/>
            <person name="Labutti K."/>
            <person name="Pangilinan J."/>
            <person name="Floch G.L."/>
            <person name="Makela M.R."/>
            <person name="Henrissat B."/>
            <person name="Grigoriev I.V."/>
            <person name="Crouch J.A."/>
            <person name="De Vries R.P."/>
            <person name="Sukno S.A."/>
            <person name="Thon M.R."/>
        </authorList>
    </citation>
    <scope>NUCLEOTIDE SEQUENCE</scope>
    <source>
        <strain evidence="1">CBS 193.32</strain>
    </source>
</reference>
<sequence length="225" mass="24531">MFRASAVVSYVWQTHHAPADFAPLFRSLTREKRRPHAVGNDVGVRRGSGEIGGHPADVNDVPAGRILQRRSYTPSASASFLFGFGMWGLSHSLAGPFSSSTGSSCCCSISPFTRASSQSFILLLPLGSSQSRHVIIRTLQYVQNHGLLSDGMRIKPPPPKGFLINDVAGGRTGDWKFRKGFRQGSRPRPPAARFFMASKVCTMLGRLCRRGRQALASCRPTSQGR</sequence>
<name>A0AAJ0AX37_9PEZI</name>
<dbReference type="GeneID" id="85450521"/>
<dbReference type="AlphaFoldDB" id="A0AAJ0AX37"/>
<comment type="caution">
    <text evidence="1">The sequence shown here is derived from an EMBL/GenBank/DDBJ whole genome shotgun (WGS) entry which is preliminary data.</text>
</comment>
<dbReference type="Proteomes" id="UP001224890">
    <property type="component" value="Unassembled WGS sequence"/>
</dbReference>
<accession>A0AAJ0AX37</accession>
<evidence type="ECO:0000313" key="2">
    <source>
        <dbReference type="Proteomes" id="UP001224890"/>
    </source>
</evidence>
<evidence type="ECO:0000313" key="1">
    <source>
        <dbReference type="EMBL" id="KAK1699909.1"/>
    </source>
</evidence>
<keyword evidence="2" id="KW-1185">Reference proteome</keyword>
<protein>
    <submittedName>
        <fullName evidence="1">Uncharacterized protein</fullName>
    </submittedName>
</protein>
<gene>
    <name evidence="1" type="ORF">BDP55DRAFT_211019</name>
</gene>
<dbReference type="RefSeq" id="XP_060435666.1">
    <property type="nucleotide sequence ID" value="XM_060565995.1"/>
</dbReference>
<proteinExistence type="predicted"/>
<dbReference type="EMBL" id="JAHMHR010000003">
    <property type="protein sequence ID" value="KAK1699909.1"/>
    <property type="molecule type" value="Genomic_DNA"/>
</dbReference>